<dbReference type="InterPro" id="IPR036188">
    <property type="entry name" value="FAD/NAD-bd_sf"/>
</dbReference>
<dbReference type="InParanoid" id="A0A1X7VEG5"/>
<proteinExistence type="inferred from homology"/>
<feature type="region of interest" description="Disordered" evidence="7">
    <location>
        <begin position="904"/>
        <end position="930"/>
    </location>
</feature>
<comment type="subcellular location">
    <subcellularLocation>
        <location evidence="1">Mitochondrion matrix</location>
    </subcellularLocation>
</comment>
<dbReference type="GO" id="GO:0016491">
    <property type="term" value="F:oxidoreductase activity"/>
    <property type="evidence" value="ECO:0007669"/>
    <property type="project" value="InterPro"/>
</dbReference>
<accession>A0A1X7VEG5</accession>
<comment type="similarity">
    <text evidence="2">Belongs to the carotenoid/retinoid oxidoreductase family.</text>
</comment>
<dbReference type="STRING" id="400682.A0A1X7VEG5"/>
<feature type="coiled-coil region" evidence="6">
    <location>
        <begin position="587"/>
        <end position="758"/>
    </location>
</feature>
<keyword evidence="6" id="KW-0175">Coiled coil</keyword>
<evidence type="ECO:0000313" key="9">
    <source>
        <dbReference type="EnsemblMetazoa" id="Aqu2.1.38109_001"/>
    </source>
</evidence>
<dbReference type="PANTHER" id="PTHR10668:SF103">
    <property type="entry name" value="PYRIDINE NUCLEOTIDE-DISULFIDE OXIDOREDUCTASE DOMAIN-CONTAINING PROTEIN 2"/>
    <property type="match status" value="1"/>
</dbReference>
<evidence type="ECO:0000259" key="8">
    <source>
        <dbReference type="Pfam" id="PF01593"/>
    </source>
</evidence>
<dbReference type="SUPFAM" id="SSF51905">
    <property type="entry name" value="FAD/NAD(P)-binding domain"/>
    <property type="match status" value="1"/>
</dbReference>
<organism evidence="9">
    <name type="scientific">Amphimedon queenslandica</name>
    <name type="common">Sponge</name>
    <dbReference type="NCBI Taxonomy" id="400682"/>
    <lineage>
        <taxon>Eukaryota</taxon>
        <taxon>Metazoa</taxon>
        <taxon>Porifera</taxon>
        <taxon>Demospongiae</taxon>
        <taxon>Heteroscleromorpha</taxon>
        <taxon>Haplosclerida</taxon>
        <taxon>Niphatidae</taxon>
        <taxon>Amphimedon</taxon>
    </lineage>
</organism>
<dbReference type="EnsemblMetazoa" id="Aqu2.1.38109_001">
    <property type="protein sequence ID" value="Aqu2.1.38109_001"/>
    <property type="gene ID" value="Aqu2.1.38109"/>
</dbReference>
<feature type="domain" description="Amine oxidase" evidence="8">
    <location>
        <begin position="59"/>
        <end position="393"/>
    </location>
</feature>
<feature type="region of interest" description="Disordered" evidence="7">
    <location>
        <begin position="816"/>
        <end position="885"/>
    </location>
</feature>
<dbReference type="OrthoDB" id="7777654at2759"/>
<dbReference type="Pfam" id="PF01593">
    <property type="entry name" value="Amino_oxidase"/>
    <property type="match status" value="1"/>
</dbReference>
<dbReference type="InterPro" id="IPR002937">
    <property type="entry name" value="Amino_oxidase"/>
</dbReference>
<protein>
    <recommendedName>
        <fullName evidence="5">Pyridine nucleotide-disulfide oxidoreductase domain-containing protein 2</fullName>
    </recommendedName>
</protein>
<feature type="compositionally biased region" description="Basic residues" evidence="7">
    <location>
        <begin position="987"/>
        <end position="996"/>
    </location>
</feature>
<dbReference type="AlphaFoldDB" id="A0A1X7VEG5"/>
<evidence type="ECO:0000256" key="2">
    <source>
        <dbReference type="ARBA" id="ARBA00006046"/>
    </source>
</evidence>
<evidence type="ECO:0000256" key="5">
    <source>
        <dbReference type="ARBA" id="ARBA00040298"/>
    </source>
</evidence>
<comment type="function">
    <text evidence="3">Probable oxidoreductase that may play a role as regulator of mitochondrial function.</text>
</comment>
<evidence type="ECO:0000256" key="4">
    <source>
        <dbReference type="ARBA" id="ARBA00038825"/>
    </source>
</evidence>
<evidence type="ECO:0000256" key="3">
    <source>
        <dbReference type="ARBA" id="ARBA00037217"/>
    </source>
</evidence>
<feature type="region of interest" description="Disordered" evidence="7">
    <location>
        <begin position="968"/>
        <end position="996"/>
    </location>
</feature>
<comment type="subunit">
    <text evidence="4">Interacts with COX5B; this interaction may contribute to localize PYROXD2 to the inner face of the inner mitochondrial membrane.</text>
</comment>
<feature type="compositionally biased region" description="Acidic residues" evidence="7">
    <location>
        <begin position="866"/>
        <end position="885"/>
    </location>
</feature>
<dbReference type="Gene3D" id="3.50.50.60">
    <property type="entry name" value="FAD/NAD(P)-binding domain"/>
    <property type="match status" value="2"/>
</dbReference>
<reference evidence="9" key="1">
    <citation type="submission" date="2017-05" db="UniProtKB">
        <authorList>
            <consortium name="EnsemblMetazoa"/>
        </authorList>
    </citation>
    <scope>IDENTIFICATION</scope>
</reference>
<dbReference type="PANTHER" id="PTHR10668">
    <property type="entry name" value="PHYTOENE DEHYDROGENASE"/>
    <property type="match status" value="1"/>
</dbReference>
<sequence length="996" mass="111861">MAMSSHMLRKAYQKGTSFSFRAFQPAALSRSYSDTTTIPSTQTIEAPYDAVIVGGGHNGLVAAAYLSKAGKKVAVFERRHVLGGAAVTEEIVPGFKFSRASYLLSLLRPVVFKDLELKRHGLNFYFRDPNSFTPIINSNESLLLGGDQNKNRKEIAKFSVKDAEVYGDYEEWLERLSYSLDPLLDYVPFNLSHINSSSWRDRVQVIRSMIPFGKMLSSLKTDLPSFYDLVMSPASKISNPLSYSCIIIEWFESDVLKATLATDAVIGALLSPYSVGSGYILLHHVMGEMDGVRNAWCYAEGGMGSVSAAIARSALSSGAHLFTEKPVKEVLVVDGKAKGILLEDGTQVEAKVVLSNATPRITFETLLPQGTLSESFQKILSSYDYTSTVTKINVALKGLPQFIASPAGYTPSSSSPGPHHRTTIHLNTESMDQLHESYVDVLQGNWSRKPLIEMCLPSALDPTLAPSGCHVASLFTQYTPYSPAGYTETSSSCWSSEGKEKYTQLVFDKIEEYAPGFKDLIIDWETLTPPDLERIFGLTGGNIFHGSLSLSQLYVNRPTSLNPSYTCPDVEGLLLCGSGAHPVNVQIESLQRDLMRAKDRTSSLEGQRIVKMQSLVDCEVKQKMIEIKKETLDEKNKELESEIKDLENELDKLTKTIEKERDDFQAELSEFNSNYDLKGSGIKYQELQTQKQVKLLQEETRLLEEQCLQLESRKEELLKAEKKLVKEEKPLQILLRTMAIVKNEHDRLMSQKASLEKEKYSLTEGLDEDPELKKHVQELEACHNSSSERLYHQLREELEALQQECYTRQMKYGHQQQDKAVESSTKPSWSHVKPSPFHPKNDMTFKVKTQRHQQQQQPVIDLTRENEEEEKEESGNESDWEPLDESELASIDIMEAIYNMEEEEIEGQEKLLDPFDDDFEENDFDTLPLLPPPALRQNASSLAAKNITTNHQTSSSLASGISKSYSSNFLSNAKAPGSQDREGLLKNKAKKVKFHY</sequence>
<feature type="compositionally biased region" description="Acidic residues" evidence="7">
    <location>
        <begin position="914"/>
        <end position="924"/>
    </location>
</feature>
<evidence type="ECO:0000256" key="7">
    <source>
        <dbReference type="SAM" id="MobiDB-lite"/>
    </source>
</evidence>
<evidence type="ECO:0000256" key="6">
    <source>
        <dbReference type="SAM" id="Coils"/>
    </source>
</evidence>
<dbReference type="GO" id="GO:0005759">
    <property type="term" value="C:mitochondrial matrix"/>
    <property type="evidence" value="ECO:0007669"/>
    <property type="project" value="UniProtKB-SubCell"/>
</dbReference>
<name>A0A1X7VEG5_AMPQE</name>
<evidence type="ECO:0000256" key="1">
    <source>
        <dbReference type="ARBA" id="ARBA00004305"/>
    </source>
</evidence>